<keyword evidence="1" id="KW-0472">Membrane</keyword>
<keyword evidence="4" id="KW-1185">Reference proteome</keyword>
<organism evidence="3 4">
    <name type="scientific">Tetrapyrgos nigripes</name>
    <dbReference type="NCBI Taxonomy" id="182062"/>
    <lineage>
        <taxon>Eukaryota</taxon>
        <taxon>Fungi</taxon>
        <taxon>Dikarya</taxon>
        <taxon>Basidiomycota</taxon>
        <taxon>Agaricomycotina</taxon>
        <taxon>Agaricomycetes</taxon>
        <taxon>Agaricomycetidae</taxon>
        <taxon>Agaricales</taxon>
        <taxon>Marasmiineae</taxon>
        <taxon>Marasmiaceae</taxon>
        <taxon>Tetrapyrgos</taxon>
    </lineage>
</organism>
<evidence type="ECO:0000256" key="1">
    <source>
        <dbReference type="SAM" id="Phobius"/>
    </source>
</evidence>
<protein>
    <recommendedName>
        <fullName evidence="2">Reverse transcriptase Ty1/copia-type domain-containing protein</fullName>
    </recommendedName>
</protein>
<keyword evidence="1" id="KW-0812">Transmembrane</keyword>
<keyword evidence="1" id="KW-1133">Transmembrane helix</keyword>
<evidence type="ECO:0000313" key="3">
    <source>
        <dbReference type="EMBL" id="KAF5365338.1"/>
    </source>
</evidence>
<sequence length="168" mass="19858">MDWAMLVDEEEEENVWQMLEAHNMTISKPDNEFVPKTFKEAKERRDLWSEPMEKEIGKMETRKAWMPMDKPDGVKEIGVKWCYTLKRDSDGKIIERRARLVVKGYMQEKRVHYWDSWAVVARYESFRMIIAIATYLGLTLWSGNFASVYLNPKPQGRNYLALPPGFES</sequence>
<dbReference type="InterPro" id="IPR013103">
    <property type="entry name" value="RVT_2"/>
</dbReference>
<comment type="caution">
    <text evidence="3">The sequence shown here is derived from an EMBL/GenBank/DDBJ whole genome shotgun (WGS) entry which is preliminary data.</text>
</comment>
<dbReference type="OrthoDB" id="7691805at2759"/>
<evidence type="ECO:0000313" key="4">
    <source>
        <dbReference type="Proteomes" id="UP000559256"/>
    </source>
</evidence>
<dbReference type="EMBL" id="JAACJM010000028">
    <property type="protein sequence ID" value="KAF5365338.1"/>
    <property type="molecule type" value="Genomic_DNA"/>
</dbReference>
<proteinExistence type="predicted"/>
<name>A0A8H5GHZ2_9AGAR</name>
<accession>A0A8H5GHZ2</accession>
<feature type="domain" description="Reverse transcriptase Ty1/copia-type" evidence="2">
    <location>
        <begin position="63"/>
        <end position="167"/>
    </location>
</feature>
<gene>
    <name evidence="3" type="ORF">D9758_005493</name>
</gene>
<evidence type="ECO:0000259" key="2">
    <source>
        <dbReference type="Pfam" id="PF07727"/>
    </source>
</evidence>
<dbReference type="AlphaFoldDB" id="A0A8H5GHZ2"/>
<dbReference type="Pfam" id="PF07727">
    <property type="entry name" value="RVT_2"/>
    <property type="match status" value="1"/>
</dbReference>
<reference evidence="3 4" key="1">
    <citation type="journal article" date="2020" name="ISME J.">
        <title>Uncovering the hidden diversity of litter-decomposition mechanisms in mushroom-forming fungi.</title>
        <authorList>
            <person name="Floudas D."/>
            <person name="Bentzer J."/>
            <person name="Ahren D."/>
            <person name="Johansson T."/>
            <person name="Persson P."/>
            <person name="Tunlid A."/>
        </authorList>
    </citation>
    <scope>NUCLEOTIDE SEQUENCE [LARGE SCALE GENOMIC DNA]</scope>
    <source>
        <strain evidence="3 4">CBS 291.85</strain>
    </source>
</reference>
<feature type="transmembrane region" description="Helical" evidence="1">
    <location>
        <begin position="129"/>
        <end position="150"/>
    </location>
</feature>
<dbReference type="Proteomes" id="UP000559256">
    <property type="component" value="Unassembled WGS sequence"/>
</dbReference>